<evidence type="ECO:0000256" key="6">
    <source>
        <dbReference type="SAM" id="Phobius"/>
    </source>
</evidence>
<gene>
    <name evidence="8" type="ORF">SAMN04488570_2189</name>
</gene>
<feature type="region of interest" description="Disordered" evidence="5">
    <location>
        <begin position="1"/>
        <end position="30"/>
    </location>
</feature>
<name>A0A1H1TC01_9ACTN</name>
<evidence type="ECO:0000256" key="4">
    <source>
        <dbReference type="ARBA" id="ARBA00023136"/>
    </source>
</evidence>
<dbReference type="AlphaFoldDB" id="A0A1H1TC01"/>
<keyword evidence="4 6" id="KW-0472">Membrane</keyword>
<dbReference type="InterPro" id="IPR010432">
    <property type="entry name" value="RDD"/>
</dbReference>
<dbReference type="EMBL" id="LT629757">
    <property type="protein sequence ID" value="SDS57601.1"/>
    <property type="molecule type" value="Genomic_DNA"/>
</dbReference>
<keyword evidence="3 6" id="KW-1133">Transmembrane helix</keyword>
<dbReference type="STRING" id="642780.SAMN04488570_2189"/>
<dbReference type="PANTHER" id="PTHR38480:SF1">
    <property type="entry name" value="SLR0254 PROTEIN"/>
    <property type="match status" value="1"/>
</dbReference>
<dbReference type="OrthoDB" id="9787732at2"/>
<feature type="domain" description="RDD" evidence="7">
    <location>
        <begin position="56"/>
        <end position="181"/>
    </location>
</feature>
<sequence>MSPSDSSPEARPRSGPAPGPAATTSWGATPGGHDAAWADLDRLVTGEGVALELPPASAGLRVVSGLVDLVVQVVVLVVGLFVAGLLATSEALAAAYGVVAVVGALVVAPTVLETLTGGRTLGKLALGLRTVRDDAGPVSFHHVFVRHLVGVVELWLLVGVPALAAALVTTRGKRLGDLVAGTYVVRDRVRLSLPWPVPMPPPLAAWAAGADIAPLPDRLALTVRRVLARGGTLHPEARRALTERTAAQVARHVAPPPPPGTPPEAFLAAVSAERRSRDEVRLRREAELRHRLTARRP</sequence>
<evidence type="ECO:0000313" key="8">
    <source>
        <dbReference type="EMBL" id="SDS57601.1"/>
    </source>
</evidence>
<accession>A0A1H1TC01</accession>
<evidence type="ECO:0000256" key="5">
    <source>
        <dbReference type="SAM" id="MobiDB-lite"/>
    </source>
</evidence>
<dbReference type="PANTHER" id="PTHR38480">
    <property type="entry name" value="SLR0254 PROTEIN"/>
    <property type="match status" value="1"/>
</dbReference>
<evidence type="ECO:0000256" key="1">
    <source>
        <dbReference type="ARBA" id="ARBA00004141"/>
    </source>
</evidence>
<proteinExistence type="predicted"/>
<evidence type="ECO:0000259" key="7">
    <source>
        <dbReference type="Pfam" id="PF06271"/>
    </source>
</evidence>
<feature type="transmembrane region" description="Helical" evidence="6">
    <location>
        <begin position="148"/>
        <end position="168"/>
    </location>
</feature>
<reference evidence="9" key="1">
    <citation type="submission" date="2016-10" db="EMBL/GenBank/DDBJ databases">
        <authorList>
            <person name="Varghese N."/>
            <person name="Submissions S."/>
        </authorList>
    </citation>
    <scope>NUCLEOTIDE SEQUENCE [LARGE SCALE GENOMIC DNA]</scope>
    <source>
        <strain evidence="9">DSM 22127</strain>
    </source>
</reference>
<keyword evidence="2 6" id="KW-0812">Transmembrane</keyword>
<feature type="transmembrane region" description="Helical" evidence="6">
    <location>
        <begin position="94"/>
        <end position="112"/>
    </location>
</feature>
<comment type="subcellular location">
    <subcellularLocation>
        <location evidence="1">Membrane</location>
        <topology evidence="1">Multi-pass membrane protein</topology>
    </subcellularLocation>
</comment>
<protein>
    <submittedName>
        <fullName evidence="8">Uncharacterized membrane protein YckC, RDD family</fullName>
    </submittedName>
</protein>
<dbReference type="Pfam" id="PF06271">
    <property type="entry name" value="RDD"/>
    <property type="match status" value="1"/>
</dbReference>
<dbReference type="GO" id="GO:0016020">
    <property type="term" value="C:membrane"/>
    <property type="evidence" value="ECO:0007669"/>
    <property type="project" value="UniProtKB-SubCell"/>
</dbReference>
<evidence type="ECO:0000256" key="2">
    <source>
        <dbReference type="ARBA" id="ARBA00022692"/>
    </source>
</evidence>
<evidence type="ECO:0000313" key="9">
    <source>
        <dbReference type="Proteomes" id="UP000198859"/>
    </source>
</evidence>
<dbReference type="Proteomes" id="UP000198859">
    <property type="component" value="Chromosome I"/>
</dbReference>
<evidence type="ECO:0000256" key="3">
    <source>
        <dbReference type="ARBA" id="ARBA00022989"/>
    </source>
</evidence>
<feature type="transmembrane region" description="Helical" evidence="6">
    <location>
        <begin position="69"/>
        <end position="87"/>
    </location>
</feature>
<dbReference type="RefSeq" id="WP_091729470.1">
    <property type="nucleotide sequence ID" value="NZ_LT629757.1"/>
</dbReference>
<feature type="compositionally biased region" description="Low complexity" evidence="5">
    <location>
        <begin position="13"/>
        <end position="30"/>
    </location>
</feature>
<keyword evidence="9" id="KW-1185">Reference proteome</keyword>
<organism evidence="8 9">
    <name type="scientific">Nocardioides scoriae</name>
    <dbReference type="NCBI Taxonomy" id="642780"/>
    <lineage>
        <taxon>Bacteria</taxon>
        <taxon>Bacillati</taxon>
        <taxon>Actinomycetota</taxon>
        <taxon>Actinomycetes</taxon>
        <taxon>Propionibacteriales</taxon>
        <taxon>Nocardioidaceae</taxon>
        <taxon>Nocardioides</taxon>
    </lineage>
</organism>